<reference evidence="3" key="1">
    <citation type="submission" date="2017-09" db="EMBL/GenBank/DDBJ databases">
        <title>Depth-based differentiation of microbial function through sediment-hosted aquifers and enrichment of novel symbionts in the deep terrestrial subsurface.</title>
        <authorList>
            <person name="Probst A.J."/>
            <person name="Ladd B."/>
            <person name="Jarett J.K."/>
            <person name="Geller-Mcgrath D.E."/>
            <person name="Sieber C.M.K."/>
            <person name="Emerson J.B."/>
            <person name="Anantharaman K."/>
            <person name="Thomas B.C."/>
            <person name="Malmstrom R."/>
            <person name="Stieglmeier M."/>
            <person name="Klingl A."/>
            <person name="Woyke T."/>
            <person name="Ryan C.M."/>
            <person name="Banfield J.F."/>
        </authorList>
    </citation>
    <scope>NUCLEOTIDE SEQUENCE [LARGE SCALE GENOMIC DNA]</scope>
</reference>
<sequence>MKNKFVFKVKSIFSSTHFGFFLVLILMTVSLFFLVPEFFSSKISSEEVSKIVNIINSENEKVIPIIKPLDKEAYDEKMEELANNPPDPIVYKIIKTVEVDKNGKSIIKTEKVPLDPQPIKTHLWPVKTIYPNDGAILPFNRIVAYYGNLYSKNMGVLGQYEEGEMLQRLDIEVKKWEIADPKTPVIPALHYIAVVAQGSEGKDGKYRSRMPDSEIDKVIEIARKINAIVFLDIQVGFSDLQTEVPRLLKYLKMPQVHLGVDPEFSMTTGIRPGKIVGTLDASDINFTANYLAKIVKENNLTPKILVVHRYTQKMLTNYKEIKPLADVQIVMHMDGWGEKTKKIGTYQQFVYKEPVQFTGFKLFYKNDLLTPGIVMFSPSELLKLNPRPIYIQYQ</sequence>
<name>A0A2J0MHM4_9BACT</name>
<keyword evidence="1" id="KW-0812">Transmembrane</keyword>
<dbReference type="EMBL" id="PFOY01000019">
    <property type="protein sequence ID" value="PIZ87348.1"/>
    <property type="molecule type" value="Genomic_DNA"/>
</dbReference>
<feature type="transmembrane region" description="Helical" evidence="1">
    <location>
        <begin position="12"/>
        <end position="35"/>
    </location>
</feature>
<organism evidence="2 3">
    <name type="scientific">Candidatus Nomurabacteria bacterium CG_4_10_14_0_2_um_filter_30_12</name>
    <dbReference type="NCBI Taxonomy" id="1974727"/>
    <lineage>
        <taxon>Bacteria</taxon>
        <taxon>Candidatus Nomuraibacteriota</taxon>
    </lineage>
</organism>
<gene>
    <name evidence="2" type="ORF">COX93_01310</name>
</gene>
<keyword evidence="1" id="KW-1133">Transmembrane helix</keyword>
<keyword evidence="1" id="KW-0472">Membrane</keyword>
<proteinExistence type="predicted"/>
<protein>
    <recommendedName>
        <fullName evidence="4">Lipoprotein</fullName>
    </recommendedName>
</protein>
<comment type="caution">
    <text evidence="2">The sequence shown here is derived from an EMBL/GenBank/DDBJ whole genome shotgun (WGS) entry which is preliminary data.</text>
</comment>
<evidence type="ECO:0000313" key="3">
    <source>
        <dbReference type="Proteomes" id="UP000228547"/>
    </source>
</evidence>
<evidence type="ECO:0000256" key="1">
    <source>
        <dbReference type="SAM" id="Phobius"/>
    </source>
</evidence>
<accession>A0A2J0MHM4</accession>
<evidence type="ECO:0008006" key="4">
    <source>
        <dbReference type="Google" id="ProtNLM"/>
    </source>
</evidence>
<dbReference type="AlphaFoldDB" id="A0A2J0MHM4"/>
<evidence type="ECO:0000313" key="2">
    <source>
        <dbReference type="EMBL" id="PIZ87348.1"/>
    </source>
</evidence>
<dbReference type="Proteomes" id="UP000228547">
    <property type="component" value="Unassembled WGS sequence"/>
</dbReference>